<evidence type="ECO:0000256" key="4">
    <source>
        <dbReference type="ARBA" id="ARBA00023136"/>
    </source>
</evidence>
<evidence type="ECO:0000256" key="5">
    <source>
        <dbReference type="SAM" id="Phobius"/>
    </source>
</evidence>
<evidence type="ECO:0000259" key="6">
    <source>
        <dbReference type="Pfam" id="PF04116"/>
    </source>
</evidence>
<reference evidence="7" key="1">
    <citation type="submission" date="2023-03" db="EMBL/GenBank/DDBJ databases">
        <title>Mating type loci evolution in Malassezia.</title>
        <authorList>
            <person name="Coelho M.A."/>
        </authorList>
    </citation>
    <scope>NUCLEOTIDE SEQUENCE</scope>
    <source>
        <strain evidence="7">CBS 9557</strain>
    </source>
</reference>
<keyword evidence="3 5" id="KW-1133">Transmembrane helix</keyword>
<dbReference type="EMBL" id="CP119899">
    <property type="protein sequence ID" value="WFD28992.1"/>
    <property type="molecule type" value="Genomic_DNA"/>
</dbReference>
<dbReference type="GO" id="GO:0016491">
    <property type="term" value="F:oxidoreductase activity"/>
    <property type="evidence" value="ECO:0007669"/>
    <property type="project" value="InterPro"/>
</dbReference>
<dbReference type="InterPro" id="IPR006694">
    <property type="entry name" value="Fatty_acid_hydroxylase"/>
</dbReference>
<dbReference type="Pfam" id="PF04116">
    <property type="entry name" value="FA_hydroxylase"/>
    <property type="match status" value="1"/>
</dbReference>
<dbReference type="InterPro" id="IPR050307">
    <property type="entry name" value="Sterol_Desaturase_Related"/>
</dbReference>
<dbReference type="GO" id="GO:0016020">
    <property type="term" value="C:membrane"/>
    <property type="evidence" value="ECO:0007669"/>
    <property type="project" value="UniProtKB-SubCell"/>
</dbReference>
<name>A0AAF0EM66_9BASI</name>
<feature type="transmembrane region" description="Helical" evidence="5">
    <location>
        <begin position="89"/>
        <end position="107"/>
    </location>
</feature>
<evidence type="ECO:0000313" key="8">
    <source>
        <dbReference type="Proteomes" id="UP001213623"/>
    </source>
</evidence>
<organism evidence="7 8">
    <name type="scientific">Malassezia nana</name>
    <dbReference type="NCBI Taxonomy" id="180528"/>
    <lineage>
        <taxon>Eukaryota</taxon>
        <taxon>Fungi</taxon>
        <taxon>Dikarya</taxon>
        <taxon>Basidiomycota</taxon>
        <taxon>Ustilaginomycotina</taxon>
        <taxon>Malasseziomycetes</taxon>
        <taxon>Malasseziales</taxon>
        <taxon>Malasseziaceae</taxon>
        <taxon>Malassezia</taxon>
    </lineage>
</organism>
<dbReference type="GO" id="GO:0008610">
    <property type="term" value="P:lipid biosynthetic process"/>
    <property type="evidence" value="ECO:0007669"/>
    <property type="project" value="InterPro"/>
</dbReference>
<gene>
    <name evidence="7" type="ORF">MNAN1_004011</name>
</gene>
<dbReference type="AlphaFoldDB" id="A0AAF0EM66"/>
<keyword evidence="2 5" id="KW-0812">Transmembrane</keyword>
<dbReference type="PANTHER" id="PTHR11863">
    <property type="entry name" value="STEROL DESATURASE"/>
    <property type="match status" value="1"/>
</dbReference>
<accession>A0AAF0EM66</accession>
<evidence type="ECO:0000256" key="1">
    <source>
        <dbReference type="ARBA" id="ARBA00004370"/>
    </source>
</evidence>
<feature type="transmembrane region" description="Helical" evidence="5">
    <location>
        <begin position="169"/>
        <end position="187"/>
    </location>
</feature>
<evidence type="ECO:0000313" key="7">
    <source>
        <dbReference type="EMBL" id="WFD28992.1"/>
    </source>
</evidence>
<feature type="domain" description="Fatty acid hydroxylase" evidence="6">
    <location>
        <begin position="174"/>
        <end position="315"/>
    </location>
</feature>
<comment type="subcellular location">
    <subcellularLocation>
        <location evidence="1">Membrane</location>
    </subcellularLocation>
</comment>
<sequence>MDSDEQHPRHYADDWRFEPPSKLSFIQRILARSSFLAPSPRTTHFPRSSDKVPVVREWQLHCLIFPWAFAPVLTRWALYRYLNWTVPPVVMYFSLSIYFMVYVSHYFTTLYQLSRTYGFFDGSSQRDSISPSMAPRVLYEALLAMLLRPLALIVLAYDPHATMEVSWWFPVQMFFFTLFADFIYYWVHRATHESDTLWHLHRLHHTVKHPSPSLLGFADGPQELFDIVGTMVLTYLVYPLRFDELQMWMVYLVSMEASGHSGVRLYVPGCLTSTFLRLFDCELALEDHDLHHRHGWRKSINYGKQSRMWDALFGTWSERLEGRKDNLDWTTPVSFS</sequence>
<dbReference type="GO" id="GO:0005506">
    <property type="term" value="F:iron ion binding"/>
    <property type="evidence" value="ECO:0007669"/>
    <property type="project" value="InterPro"/>
</dbReference>
<dbReference type="Proteomes" id="UP001213623">
    <property type="component" value="Chromosome 8"/>
</dbReference>
<keyword evidence="4 5" id="KW-0472">Membrane</keyword>
<protein>
    <recommendedName>
        <fullName evidence="6">Fatty acid hydroxylase domain-containing protein</fullName>
    </recommendedName>
</protein>
<proteinExistence type="predicted"/>
<keyword evidence="8" id="KW-1185">Reference proteome</keyword>
<evidence type="ECO:0000256" key="3">
    <source>
        <dbReference type="ARBA" id="ARBA00022989"/>
    </source>
</evidence>
<evidence type="ECO:0000256" key="2">
    <source>
        <dbReference type="ARBA" id="ARBA00022692"/>
    </source>
</evidence>